<sequence>MEQQQHTAASLAPLAQLAPALLVLTDRAATFAGAVANQPDGSACVPQTVGLVSHQQWHAMVETLSEWCSRSHGEMEELHDRGRGILECCRHMSWDEAAPPVTPVEVDALRQQWYAVIGALVHLDQAAPDDWRAINATGQEVAELGRRMIAFPAEP</sequence>
<dbReference type="Proteomes" id="UP000004926">
    <property type="component" value="Chromosome"/>
</dbReference>
<reference evidence="1 2" key="1">
    <citation type="journal article" date="2012" name="Stand. Genomic Sci.">
        <title>Genome sequence of the ocean sediment bacterium Saccharomonospora marina type strain (XMU15(T)).</title>
        <authorList>
            <person name="Klenk H.P."/>
            <person name="Lu M."/>
            <person name="Lucas S."/>
            <person name="Lapidus A."/>
            <person name="Copeland A."/>
            <person name="Pitluck S."/>
            <person name="Goodwin L.A."/>
            <person name="Han C."/>
            <person name="Tapia R."/>
            <person name="Brambilla E.M."/>
            <person name="Potter G."/>
            <person name="Land M."/>
            <person name="Ivanova N."/>
            <person name="Rohde M."/>
            <person name="Goker M."/>
            <person name="Detter J.C."/>
            <person name="Li W.J."/>
            <person name="Kyrpides N.C."/>
            <person name="Woyke T."/>
        </authorList>
    </citation>
    <scope>NUCLEOTIDE SEQUENCE [LARGE SCALE GENOMIC DNA]</scope>
    <source>
        <strain evidence="1 2">XMU15</strain>
    </source>
</reference>
<keyword evidence="2" id="KW-1185">Reference proteome</keyword>
<organism evidence="1 2">
    <name type="scientific">Saccharomonospora marina XMU15</name>
    <dbReference type="NCBI Taxonomy" id="882083"/>
    <lineage>
        <taxon>Bacteria</taxon>
        <taxon>Bacillati</taxon>
        <taxon>Actinomycetota</taxon>
        <taxon>Actinomycetes</taxon>
        <taxon>Pseudonocardiales</taxon>
        <taxon>Pseudonocardiaceae</taxon>
        <taxon>Saccharomonospora</taxon>
    </lineage>
</organism>
<dbReference type="RefSeq" id="WP_009156853.1">
    <property type="nucleotide sequence ID" value="NZ_CM001439.1"/>
</dbReference>
<dbReference type="STRING" id="882083.SacmaDRAFT_5332"/>
<evidence type="ECO:0000313" key="1">
    <source>
        <dbReference type="EMBL" id="EHR53477.1"/>
    </source>
</evidence>
<dbReference type="EMBL" id="CM001439">
    <property type="protein sequence ID" value="EHR53477.1"/>
    <property type="molecule type" value="Genomic_DNA"/>
</dbReference>
<proteinExistence type="predicted"/>
<accession>H5X709</accession>
<evidence type="ECO:0000313" key="2">
    <source>
        <dbReference type="Proteomes" id="UP000004926"/>
    </source>
</evidence>
<name>H5X709_9PSEU</name>
<protein>
    <submittedName>
        <fullName evidence="1">Uncharacterized protein</fullName>
    </submittedName>
</protein>
<dbReference type="HOGENOM" id="CLU_1721031_0_0_11"/>
<gene>
    <name evidence="1" type="ORF">SacmaDRAFT_5332</name>
</gene>
<dbReference type="OrthoDB" id="3556182at2"/>
<dbReference type="AlphaFoldDB" id="H5X709"/>